<gene>
    <name evidence="5" type="ORF">L1F29_02595</name>
</gene>
<dbReference type="Pfam" id="PF12833">
    <property type="entry name" value="HTH_18"/>
    <property type="match status" value="1"/>
</dbReference>
<dbReference type="Gene3D" id="2.60.120.260">
    <property type="entry name" value="Galactose-binding domain-like"/>
    <property type="match status" value="1"/>
</dbReference>
<evidence type="ECO:0000313" key="6">
    <source>
        <dbReference type="Proteomes" id="UP001057877"/>
    </source>
</evidence>
<dbReference type="PROSITE" id="PS01124">
    <property type="entry name" value="HTH_ARAC_FAMILY_2"/>
    <property type="match status" value="1"/>
</dbReference>
<protein>
    <submittedName>
        <fullName evidence="5">AraC family transcriptional regulator</fullName>
    </submittedName>
</protein>
<dbReference type="PANTHER" id="PTHR47504:SF6">
    <property type="entry name" value="ARAC-FAMILY TRANSCRIPTIONAL REGULATOR"/>
    <property type="match status" value="1"/>
</dbReference>
<evidence type="ECO:0000259" key="4">
    <source>
        <dbReference type="PROSITE" id="PS01124"/>
    </source>
</evidence>
<dbReference type="SUPFAM" id="SSF46689">
    <property type="entry name" value="Homeodomain-like"/>
    <property type="match status" value="2"/>
</dbReference>
<keyword evidence="1" id="KW-0805">Transcription regulation</keyword>
<sequence>MSYSQYVSMVRKSLDYIERHMTERITVKELSKQAVFSSAHFYRIFNTMVGFTVADYTRRRRLTRAALDLIYTDKRILDIALQYRFQSQEAFTRAFKKMFAMAPGEYRKYSATLIREGGTRMFMKSVPQGWTVTGQNIEEYEVTADRGVVHQGRAAGRLRSKTGSSLGFVTLMQMFKAQEYRSKRLKCTAFVKSDQVSGWAGLWMRIDHENGDMLRFDNMGNRPIKGTLDWNQYEVILDVPAESGAIAFGVLLHGGGSVWVDGFRFDIVDERVPTTDSEAEESLPLHPVNLDFEEA</sequence>
<dbReference type="InterPro" id="IPR018062">
    <property type="entry name" value="HTH_AraC-typ_CS"/>
</dbReference>
<name>A0ABY5SA11_9BACL</name>
<reference evidence="5" key="1">
    <citation type="submission" date="2022-01" db="EMBL/GenBank/DDBJ databases">
        <title>Paenibacillus spongiae sp. nov., isolated from marine sponge.</title>
        <authorList>
            <person name="Li Z."/>
            <person name="Zhang M."/>
        </authorList>
    </citation>
    <scope>NUCLEOTIDE SEQUENCE</scope>
    <source>
        <strain evidence="5">PHS-Z3</strain>
    </source>
</reference>
<dbReference type="RefSeq" id="WP_258386849.1">
    <property type="nucleotide sequence ID" value="NZ_CP091430.1"/>
</dbReference>
<dbReference type="PROSITE" id="PS00041">
    <property type="entry name" value="HTH_ARAC_FAMILY_1"/>
    <property type="match status" value="1"/>
</dbReference>
<dbReference type="PANTHER" id="PTHR47504">
    <property type="entry name" value="RIGHT ORIGIN-BINDING PROTEIN"/>
    <property type="match status" value="1"/>
</dbReference>
<dbReference type="EMBL" id="CP091430">
    <property type="protein sequence ID" value="UVI30786.1"/>
    <property type="molecule type" value="Genomic_DNA"/>
</dbReference>
<keyword evidence="3" id="KW-0804">Transcription</keyword>
<evidence type="ECO:0000256" key="1">
    <source>
        <dbReference type="ARBA" id="ARBA00023015"/>
    </source>
</evidence>
<keyword evidence="2" id="KW-0238">DNA-binding</keyword>
<dbReference type="InterPro" id="IPR009057">
    <property type="entry name" value="Homeodomain-like_sf"/>
</dbReference>
<dbReference type="InterPro" id="IPR018060">
    <property type="entry name" value="HTH_AraC"/>
</dbReference>
<feature type="domain" description="HTH araC/xylS-type" evidence="4">
    <location>
        <begin position="11"/>
        <end position="109"/>
    </location>
</feature>
<dbReference type="Gene3D" id="1.10.10.60">
    <property type="entry name" value="Homeodomain-like"/>
    <property type="match status" value="2"/>
</dbReference>
<dbReference type="PRINTS" id="PR00032">
    <property type="entry name" value="HTHARAC"/>
</dbReference>
<dbReference type="InterPro" id="IPR050959">
    <property type="entry name" value="MarA-like"/>
</dbReference>
<evidence type="ECO:0000313" key="5">
    <source>
        <dbReference type="EMBL" id="UVI30786.1"/>
    </source>
</evidence>
<evidence type="ECO:0000256" key="2">
    <source>
        <dbReference type="ARBA" id="ARBA00023125"/>
    </source>
</evidence>
<organism evidence="5 6">
    <name type="scientific">Paenibacillus spongiae</name>
    <dbReference type="NCBI Taxonomy" id="2909671"/>
    <lineage>
        <taxon>Bacteria</taxon>
        <taxon>Bacillati</taxon>
        <taxon>Bacillota</taxon>
        <taxon>Bacilli</taxon>
        <taxon>Bacillales</taxon>
        <taxon>Paenibacillaceae</taxon>
        <taxon>Paenibacillus</taxon>
    </lineage>
</organism>
<dbReference type="SMART" id="SM00342">
    <property type="entry name" value="HTH_ARAC"/>
    <property type="match status" value="1"/>
</dbReference>
<accession>A0ABY5SA11</accession>
<evidence type="ECO:0000256" key="3">
    <source>
        <dbReference type="ARBA" id="ARBA00023163"/>
    </source>
</evidence>
<dbReference type="Proteomes" id="UP001057877">
    <property type="component" value="Chromosome"/>
</dbReference>
<keyword evidence="6" id="KW-1185">Reference proteome</keyword>
<proteinExistence type="predicted"/>
<dbReference type="InterPro" id="IPR020449">
    <property type="entry name" value="Tscrpt_reg_AraC-type_HTH"/>
</dbReference>